<evidence type="ECO:0000259" key="2">
    <source>
        <dbReference type="Pfam" id="PF26566"/>
    </source>
</evidence>
<accession>A0A399SPI3</accession>
<comment type="caution">
    <text evidence="3">The sequence shown here is derived from an EMBL/GenBank/DDBJ whole genome shotgun (WGS) entry which is preliminary data.</text>
</comment>
<proteinExistence type="predicted"/>
<evidence type="ECO:0000313" key="4">
    <source>
        <dbReference type="Proteomes" id="UP000265926"/>
    </source>
</evidence>
<feature type="domain" description="PH" evidence="2">
    <location>
        <begin position="17"/>
        <end position="148"/>
    </location>
</feature>
<keyword evidence="1" id="KW-0812">Transmembrane</keyword>
<keyword evidence="1" id="KW-1133">Transmembrane helix</keyword>
<dbReference type="RefSeq" id="WP_119439888.1">
    <property type="nucleotide sequence ID" value="NZ_QWGR01000018.1"/>
</dbReference>
<keyword evidence="4" id="KW-1185">Reference proteome</keyword>
<reference evidence="3 4" key="1">
    <citation type="submission" date="2018-08" db="EMBL/GenBank/DDBJ databases">
        <title>Pallidiluteibacterium maritimus gen. nov., sp. nov., isolated from coastal sediment.</title>
        <authorList>
            <person name="Zhou L.Y."/>
        </authorList>
    </citation>
    <scope>NUCLEOTIDE SEQUENCE [LARGE SCALE GENOMIC DNA]</scope>
    <source>
        <strain evidence="3 4">XSD2</strain>
    </source>
</reference>
<dbReference type="InterPro" id="IPR058916">
    <property type="entry name" value="PH_40"/>
</dbReference>
<dbReference type="Proteomes" id="UP000265926">
    <property type="component" value="Unassembled WGS sequence"/>
</dbReference>
<evidence type="ECO:0000256" key="1">
    <source>
        <dbReference type="SAM" id="Phobius"/>
    </source>
</evidence>
<name>A0A399SPI3_9BACT</name>
<dbReference type="Pfam" id="PF26566">
    <property type="entry name" value="PH_40"/>
    <property type="match status" value="1"/>
</dbReference>
<organism evidence="3 4">
    <name type="scientific">Maribellus luteus</name>
    <dbReference type="NCBI Taxonomy" id="2305463"/>
    <lineage>
        <taxon>Bacteria</taxon>
        <taxon>Pseudomonadati</taxon>
        <taxon>Bacteroidota</taxon>
        <taxon>Bacteroidia</taxon>
        <taxon>Marinilabiliales</taxon>
        <taxon>Prolixibacteraceae</taxon>
        <taxon>Maribellus</taxon>
    </lineage>
</organism>
<feature type="transmembrane region" description="Helical" evidence="1">
    <location>
        <begin position="45"/>
        <end position="64"/>
    </location>
</feature>
<sequence>MGNDFILEFDFDKRNEWKILRKSILFYIGTLFGFLYFFITRGKLGLYLGFGFLLVTIPQLVLHFQYRLNDRNKKITVNHSQLTVRVDKNGKTEKEFQFKEIDKIVRHKSQNNENNMTYALPPFFYNYTEIILVDGQKIIFTDFLTKTLGLKDVETSEKLSLFNLIRN</sequence>
<gene>
    <name evidence="3" type="ORF">D1614_20620</name>
</gene>
<evidence type="ECO:0000313" key="3">
    <source>
        <dbReference type="EMBL" id="RIJ45926.1"/>
    </source>
</evidence>
<dbReference type="EMBL" id="QWGR01000018">
    <property type="protein sequence ID" value="RIJ45926.1"/>
    <property type="molecule type" value="Genomic_DNA"/>
</dbReference>
<feature type="transmembrane region" description="Helical" evidence="1">
    <location>
        <begin position="23"/>
        <end position="39"/>
    </location>
</feature>
<protein>
    <recommendedName>
        <fullName evidence="2">PH domain-containing protein</fullName>
    </recommendedName>
</protein>
<keyword evidence="1" id="KW-0472">Membrane</keyword>
<dbReference type="AlphaFoldDB" id="A0A399SPI3"/>
<dbReference type="OrthoDB" id="1493237at2"/>